<protein>
    <recommendedName>
        <fullName evidence="2">UPAR/Ly6 domain-containing protein</fullName>
    </recommendedName>
</protein>
<dbReference type="Pfam" id="PF00021">
    <property type="entry name" value="UPAR_LY6"/>
    <property type="match status" value="2"/>
</dbReference>
<dbReference type="OrthoDB" id="6332611at2759"/>
<evidence type="ECO:0000256" key="1">
    <source>
        <dbReference type="ARBA" id="ARBA00022729"/>
    </source>
</evidence>
<dbReference type="Proteomes" id="UP000076858">
    <property type="component" value="Unassembled WGS sequence"/>
</dbReference>
<keyword evidence="1" id="KW-0732">Signal</keyword>
<evidence type="ECO:0000313" key="3">
    <source>
        <dbReference type="EMBL" id="KZS05496.1"/>
    </source>
</evidence>
<dbReference type="InterPro" id="IPR051110">
    <property type="entry name" value="Ly-6/neurotoxin-like_GPI-ap"/>
</dbReference>
<organism evidence="3 4">
    <name type="scientific">Daphnia magna</name>
    <dbReference type="NCBI Taxonomy" id="35525"/>
    <lineage>
        <taxon>Eukaryota</taxon>
        <taxon>Metazoa</taxon>
        <taxon>Ecdysozoa</taxon>
        <taxon>Arthropoda</taxon>
        <taxon>Crustacea</taxon>
        <taxon>Branchiopoda</taxon>
        <taxon>Diplostraca</taxon>
        <taxon>Cladocera</taxon>
        <taxon>Anomopoda</taxon>
        <taxon>Daphniidae</taxon>
        <taxon>Daphnia</taxon>
    </lineage>
</organism>
<evidence type="ECO:0000259" key="2">
    <source>
        <dbReference type="Pfam" id="PF00021"/>
    </source>
</evidence>
<proteinExistence type="predicted"/>
<comment type="caution">
    <text evidence="3">The sequence shown here is derived from an EMBL/GenBank/DDBJ whole genome shotgun (WGS) entry which is preliminary data.</text>
</comment>
<dbReference type="InterPro" id="IPR016054">
    <property type="entry name" value="LY6_UPA_recep-like"/>
</dbReference>
<dbReference type="PANTHER" id="PTHR16983">
    <property type="entry name" value="UPAR/LY6 DOMAIN-CONTAINING PROTEIN"/>
    <property type="match status" value="1"/>
</dbReference>
<evidence type="ECO:0000313" key="4">
    <source>
        <dbReference type="Proteomes" id="UP000076858"/>
    </source>
</evidence>
<feature type="domain" description="UPAR/Ly6" evidence="2">
    <location>
        <begin position="113"/>
        <end position="154"/>
    </location>
</feature>
<dbReference type="AlphaFoldDB" id="A0A0N8CKB9"/>
<accession>A0A0N8CKB9</accession>
<feature type="domain" description="UPAR/Ly6" evidence="2">
    <location>
        <begin position="159"/>
        <end position="246"/>
    </location>
</feature>
<dbReference type="PANTHER" id="PTHR16983:SF10">
    <property type="entry name" value="PROTEIN QUIVER"/>
    <property type="match status" value="1"/>
</dbReference>
<gene>
    <name evidence="3" type="ORF">APZ42_031305</name>
</gene>
<name>A0A0N8CKB9_9CRUS</name>
<keyword evidence="4" id="KW-1185">Reference proteome</keyword>
<sequence length="277" mass="30677">MREFLFFALLILFFSSYSDARRSGGSGKIRYPTRIRYTPTITSYYRNRVFKCYSCDDAHLCAINPTVYAKAVLCPKGHLCSVIRREIPVVNFMKSDAVKSSGIKTAGQSSTSTSSTSQVSIWRGCKSPVSEEMTHNLNGYMIHKHFCAKDLCNHGDGLLRCYECNGVGINDKCMVDPSAVAKQVICAPNETCYVKRSTIDENSEVPSNGGQWVSRGCIVSDVVGLMKYRSNDSVNVFCRIGDLCNRMDALKITVDSTSELRSSLTSLGLTFLLTLLL</sequence>
<reference evidence="3 4" key="1">
    <citation type="submission" date="2016-03" db="EMBL/GenBank/DDBJ databases">
        <title>EvidentialGene: Evidence-directed Construction of Genes on Genomes.</title>
        <authorList>
            <person name="Gilbert D.G."/>
            <person name="Choi J.-H."/>
            <person name="Mockaitis K."/>
            <person name="Colbourne J."/>
            <person name="Pfrender M."/>
        </authorList>
    </citation>
    <scope>NUCLEOTIDE SEQUENCE [LARGE SCALE GENOMIC DNA]</scope>
    <source>
        <strain evidence="3 4">Xinb3</strain>
        <tissue evidence="3">Complete organism</tissue>
    </source>
</reference>
<dbReference type="EMBL" id="LRGB01002915">
    <property type="protein sequence ID" value="KZS05496.1"/>
    <property type="molecule type" value="Genomic_DNA"/>
</dbReference>